<dbReference type="EMBL" id="CP021983">
    <property type="protein sequence ID" value="ASC69876.1"/>
    <property type="molecule type" value="Genomic_DNA"/>
</dbReference>
<organism evidence="1 2">
    <name type="scientific">Halomicronema hongdechloris C2206</name>
    <dbReference type="NCBI Taxonomy" id="1641165"/>
    <lineage>
        <taxon>Bacteria</taxon>
        <taxon>Bacillati</taxon>
        <taxon>Cyanobacteriota</taxon>
        <taxon>Cyanophyceae</taxon>
        <taxon>Nodosilineales</taxon>
        <taxon>Nodosilineaceae</taxon>
        <taxon>Halomicronema</taxon>
    </lineage>
</organism>
<gene>
    <name evidence="1" type="ORF">XM38_008060</name>
</gene>
<evidence type="ECO:0000313" key="1">
    <source>
        <dbReference type="EMBL" id="ASC69876.1"/>
    </source>
</evidence>
<dbReference type="Proteomes" id="UP000191901">
    <property type="component" value="Chromosome"/>
</dbReference>
<evidence type="ECO:0000313" key="2">
    <source>
        <dbReference type="Proteomes" id="UP000191901"/>
    </source>
</evidence>
<proteinExistence type="predicted"/>
<keyword evidence="2" id="KW-1185">Reference proteome</keyword>
<sequence>MLGLPTLQFLGEGFRERENPAINALSHAKFALYPLTPLRLRSGHRFLPKWAKGEPDPSKTTPNMR</sequence>
<dbReference type="AlphaFoldDB" id="A0A1Z3HHV4"/>
<name>A0A1Z3HHV4_9CYAN</name>
<accession>A0A1Z3HHV4</accession>
<protein>
    <submittedName>
        <fullName evidence="1">Uncharacterized protein</fullName>
    </submittedName>
</protein>
<dbReference type="KEGG" id="hhg:XM38_008060"/>
<reference evidence="1 2" key="1">
    <citation type="journal article" date="2016" name="Biochim. Biophys. Acta">
        <title>Characterization of red-shifted phycobilisomes isolated from the chlorophyll f-containing cyanobacterium Halomicronema hongdechloris.</title>
        <authorList>
            <person name="Li Y."/>
            <person name="Lin Y."/>
            <person name="Garvey C.J."/>
            <person name="Birch D."/>
            <person name="Corkery R.W."/>
            <person name="Loughlin P.C."/>
            <person name="Scheer H."/>
            <person name="Willows R.D."/>
            <person name="Chen M."/>
        </authorList>
    </citation>
    <scope>NUCLEOTIDE SEQUENCE [LARGE SCALE GENOMIC DNA]</scope>
    <source>
        <strain evidence="1 2">C2206</strain>
    </source>
</reference>